<reference evidence="3 4" key="1">
    <citation type="submission" date="2022-01" db="EMBL/GenBank/DDBJ databases">
        <title>Lysobacter chinensis sp. nov., a bacterium isolated from cow dung compost.</title>
        <authorList>
            <person name="Liu Y."/>
        </authorList>
    </citation>
    <scope>NUCLEOTIDE SEQUENCE [LARGE SCALE GENOMIC DNA]</scope>
    <source>
        <strain evidence="3 4">TLK-CK17</strain>
    </source>
</reference>
<evidence type="ECO:0000259" key="2">
    <source>
        <dbReference type="PROSITE" id="PS51725"/>
    </source>
</evidence>
<name>A0ABS9HPZ5_9GAMM</name>
<evidence type="ECO:0000313" key="3">
    <source>
        <dbReference type="EMBL" id="MCF7220177.1"/>
    </source>
</evidence>
<dbReference type="InterPro" id="IPR011008">
    <property type="entry name" value="Dimeric_a/b-barrel"/>
</dbReference>
<reference evidence="3 4" key="3">
    <citation type="submission" date="2022-01" db="EMBL/GenBank/DDBJ databases">
        <authorList>
            <person name="Zhou L.Y."/>
        </authorList>
    </citation>
    <scope>NUCLEOTIDE SEQUENCE [LARGE SCALE GENOMIC DNA]</scope>
    <source>
        <strain evidence="3 4">TLK-CK17</strain>
    </source>
</reference>
<dbReference type="Gene3D" id="3.30.70.100">
    <property type="match status" value="1"/>
</dbReference>
<evidence type="ECO:0000313" key="4">
    <source>
        <dbReference type="Proteomes" id="UP001430796"/>
    </source>
</evidence>
<keyword evidence="3" id="KW-0560">Oxidoreductase</keyword>
<feature type="region of interest" description="Disordered" evidence="1">
    <location>
        <begin position="1"/>
        <end position="24"/>
    </location>
</feature>
<dbReference type="EMBL" id="JAKJPO010000001">
    <property type="protein sequence ID" value="MCF7220177.1"/>
    <property type="molecule type" value="Genomic_DNA"/>
</dbReference>
<evidence type="ECO:0000256" key="1">
    <source>
        <dbReference type="SAM" id="MobiDB-lite"/>
    </source>
</evidence>
<dbReference type="GO" id="GO:0004497">
    <property type="term" value="F:monooxygenase activity"/>
    <property type="evidence" value="ECO:0007669"/>
    <property type="project" value="UniProtKB-KW"/>
</dbReference>
<organism evidence="3 4">
    <name type="scientific">Marilutibacter chinensis</name>
    <dbReference type="NCBI Taxonomy" id="2912247"/>
    <lineage>
        <taxon>Bacteria</taxon>
        <taxon>Pseudomonadati</taxon>
        <taxon>Pseudomonadota</taxon>
        <taxon>Gammaproteobacteria</taxon>
        <taxon>Lysobacterales</taxon>
        <taxon>Lysobacteraceae</taxon>
        <taxon>Marilutibacter</taxon>
    </lineage>
</organism>
<gene>
    <name evidence="3" type="ORF">L3V18_00025</name>
</gene>
<dbReference type="RefSeq" id="WP_237052579.1">
    <property type="nucleotide sequence ID" value="NZ_JAKJPO010000001.1"/>
</dbReference>
<dbReference type="SUPFAM" id="SSF54909">
    <property type="entry name" value="Dimeric alpha+beta barrel"/>
    <property type="match status" value="1"/>
</dbReference>
<dbReference type="Proteomes" id="UP001430796">
    <property type="component" value="Unassembled WGS sequence"/>
</dbReference>
<accession>A0ABS9HPZ5</accession>
<keyword evidence="4" id="KW-1185">Reference proteome</keyword>
<comment type="caution">
    <text evidence="3">The sequence shown here is derived from an EMBL/GenBank/DDBJ whole genome shotgun (WGS) entry which is preliminary data.</text>
</comment>
<sequence length="163" mass="16637">MSGTPRAAGGSADSADASSLPRAAGRPTAFDTDLVRRRMLIAGIAAPLAAALPGCATLDGDTPMYGLIGKMRAAPGQRDALVAILLESVHGMPGCLSYVVAADPTDADGIWITEVWNSADSHKASLSLPAVRDAITRAKPLIAGFDQHIETLPLGGHGLTRAG</sequence>
<protein>
    <submittedName>
        <fullName evidence="3">Antibiotic biosynthesis monooxygenase</fullName>
    </submittedName>
</protein>
<dbReference type="PROSITE" id="PS51725">
    <property type="entry name" value="ABM"/>
    <property type="match status" value="1"/>
</dbReference>
<reference evidence="4" key="2">
    <citation type="submission" date="2022-01" db="EMBL/GenBank/DDBJ databases">
        <title>Lysobacter chinensis sp. nov., a bacterium isolated from cow dung compost.</title>
        <authorList>
            <person name="Zhou L.Y."/>
        </authorList>
    </citation>
    <scope>NUCLEOTIDE SEQUENCE [LARGE SCALE GENOMIC DNA]</scope>
    <source>
        <strain evidence="4">TLK-CK17</strain>
    </source>
</reference>
<keyword evidence="3" id="KW-0503">Monooxygenase</keyword>
<dbReference type="InterPro" id="IPR007138">
    <property type="entry name" value="ABM_dom"/>
</dbReference>
<dbReference type="Pfam" id="PF03992">
    <property type="entry name" value="ABM"/>
    <property type="match status" value="1"/>
</dbReference>
<proteinExistence type="predicted"/>
<feature type="domain" description="ABM" evidence="2">
    <location>
        <begin position="65"/>
        <end position="152"/>
    </location>
</feature>